<dbReference type="STRING" id="637679.GCA_001550055_03474"/>
<feature type="transmembrane region" description="Helical" evidence="9">
    <location>
        <begin position="159"/>
        <end position="179"/>
    </location>
</feature>
<gene>
    <name evidence="12" type="ORF">SAMN04488071_2309</name>
</gene>
<evidence type="ECO:0000256" key="2">
    <source>
        <dbReference type="ARBA" id="ARBA00008114"/>
    </source>
</evidence>
<feature type="transmembrane region" description="Helical" evidence="9">
    <location>
        <begin position="12"/>
        <end position="35"/>
    </location>
</feature>
<dbReference type="EMBL" id="FNAK01000005">
    <property type="protein sequence ID" value="SDE20678.1"/>
    <property type="molecule type" value="Genomic_DNA"/>
</dbReference>
<name>A0A1G7B0N3_9PROT</name>
<evidence type="ECO:0000313" key="13">
    <source>
        <dbReference type="Proteomes" id="UP000183685"/>
    </source>
</evidence>
<dbReference type="SUPFAM" id="SSF160240">
    <property type="entry name" value="Cation efflux protein cytoplasmic domain-like"/>
    <property type="match status" value="1"/>
</dbReference>
<dbReference type="InterPro" id="IPR058533">
    <property type="entry name" value="Cation_efflux_TM"/>
</dbReference>
<dbReference type="RefSeq" id="WP_206594970.1">
    <property type="nucleotide sequence ID" value="NZ_FNAK01000005.1"/>
</dbReference>
<comment type="subcellular location">
    <subcellularLocation>
        <location evidence="1">Cell membrane</location>
        <topology evidence="1">Multi-pass membrane protein</topology>
    </subcellularLocation>
</comment>
<evidence type="ECO:0000259" key="11">
    <source>
        <dbReference type="Pfam" id="PF16916"/>
    </source>
</evidence>
<dbReference type="NCBIfam" id="TIGR01297">
    <property type="entry name" value="CDF"/>
    <property type="match status" value="1"/>
</dbReference>
<keyword evidence="3" id="KW-0813">Transport</keyword>
<dbReference type="PANTHER" id="PTHR43840:SF41">
    <property type="entry name" value="CATION-EFFLUX PUMP FIEF"/>
    <property type="match status" value="1"/>
</dbReference>
<dbReference type="SUPFAM" id="SSF161111">
    <property type="entry name" value="Cation efflux protein transmembrane domain-like"/>
    <property type="match status" value="1"/>
</dbReference>
<dbReference type="GO" id="GO:0005886">
    <property type="term" value="C:plasma membrane"/>
    <property type="evidence" value="ECO:0007669"/>
    <property type="project" value="UniProtKB-SubCell"/>
</dbReference>
<dbReference type="GO" id="GO:0015093">
    <property type="term" value="F:ferrous iron transmembrane transporter activity"/>
    <property type="evidence" value="ECO:0007669"/>
    <property type="project" value="TreeGrafter"/>
</dbReference>
<keyword evidence="7 9" id="KW-0472">Membrane</keyword>
<proteinExistence type="inferred from homology"/>
<keyword evidence="6 9" id="KW-1133">Transmembrane helix</keyword>
<dbReference type="FunFam" id="3.30.70.1350:FF:000002">
    <property type="entry name" value="Ferrous-iron efflux pump FieF"/>
    <property type="match status" value="1"/>
</dbReference>
<dbReference type="GO" id="GO:0015341">
    <property type="term" value="F:zinc efflux antiporter activity"/>
    <property type="evidence" value="ECO:0007669"/>
    <property type="project" value="TreeGrafter"/>
</dbReference>
<organism evidence="12 13">
    <name type="scientific">Kordiimonas lacus</name>
    <dbReference type="NCBI Taxonomy" id="637679"/>
    <lineage>
        <taxon>Bacteria</taxon>
        <taxon>Pseudomonadati</taxon>
        <taxon>Pseudomonadota</taxon>
        <taxon>Alphaproteobacteria</taxon>
        <taxon>Kordiimonadales</taxon>
        <taxon>Kordiimonadaceae</taxon>
        <taxon>Kordiimonas</taxon>
    </lineage>
</organism>
<dbReference type="InterPro" id="IPR002524">
    <property type="entry name" value="Cation_efflux"/>
</dbReference>
<evidence type="ECO:0000256" key="4">
    <source>
        <dbReference type="ARBA" id="ARBA00022475"/>
    </source>
</evidence>
<reference evidence="12 13" key="1">
    <citation type="submission" date="2016-10" db="EMBL/GenBank/DDBJ databases">
        <authorList>
            <person name="de Groot N.N."/>
        </authorList>
    </citation>
    <scope>NUCLEOTIDE SEQUENCE [LARGE SCALE GENOMIC DNA]</scope>
    <source>
        <strain evidence="12 13">CGMCC 1.9109</strain>
    </source>
</reference>
<dbReference type="InterPro" id="IPR050291">
    <property type="entry name" value="CDF_Transporter"/>
</dbReference>
<evidence type="ECO:0000256" key="6">
    <source>
        <dbReference type="ARBA" id="ARBA00022989"/>
    </source>
</evidence>
<feature type="transmembrane region" description="Helical" evidence="9">
    <location>
        <begin position="79"/>
        <end position="100"/>
    </location>
</feature>
<evidence type="ECO:0000256" key="1">
    <source>
        <dbReference type="ARBA" id="ARBA00004651"/>
    </source>
</evidence>
<evidence type="ECO:0000256" key="5">
    <source>
        <dbReference type="ARBA" id="ARBA00022692"/>
    </source>
</evidence>
<evidence type="ECO:0000313" key="12">
    <source>
        <dbReference type="EMBL" id="SDE20678.1"/>
    </source>
</evidence>
<dbReference type="PANTHER" id="PTHR43840">
    <property type="entry name" value="MITOCHONDRIAL METAL TRANSPORTER 1-RELATED"/>
    <property type="match status" value="1"/>
</dbReference>
<dbReference type="GO" id="GO:0006882">
    <property type="term" value="P:intracellular zinc ion homeostasis"/>
    <property type="evidence" value="ECO:0007669"/>
    <property type="project" value="TreeGrafter"/>
</dbReference>
<keyword evidence="13" id="KW-1185">Reference proteome</keyword>
<comment type="similarity">
    <text evidence="2">Belongs to the cation diffusion facilitator (CDF) transporter (TC 2.A.4) family.</text>
</comment>
<evidence type="ECO:0000259" key="10">
    <source>
        <dbReference type="Pfam" id="PF01545"/>
    </source>
</evidence>
<evidence type="ECO:0000256" key="7">
    <source>
        <dbReference type="ARBA" id="ARBA00023136"/>
    </source>
</evidence>
<protein>
    <recommendedName>
        <fullName evidence="8">Protein p34</fullName>
    </recommendedName>
</protein>
<dbReference type="Pfam" id="PF01545">
    <property type="entry name" value="Cation_efflux"/>
    <property type="match status" value="1"/>
</dbReference>
<feature type="transmembrane region" description="Helical" evidence="9">
    <location>
        <begin position="47"/>
        <end position="67"/>
    </location>
</feature>
<dbReference type="AlphaFoldDB" id="A0A1G7B0N3"/>
<dbReference type="InterPro" id="IPR036837">
    <property type="entry name" value="Cation_efflux_CTD_sf"/>
</dbReference>
<sequence>MTRDKSDNLMRWATRASVSVAAVLVAAKAVAWWLSDSVAMLGSMTDSGLDLMASLVTLFAVRTALLPPDEDHRFGHGKAEALAGLFQAAIMSGSAVFLLLESINHVATPHPVAQSGLVMGVSALAIALSLVLVAFQAYVVRHTGSLAVAGDHLHYKGDLLLNLSVILAAWASASGFVYADGAFGILIALYILYGAQEVALPAVDMLMDKELGDDDREKIFNLAMGNPAVRGLHELKTRMSGRDLFIQMHIEVDGEMTVQDAHFIADEVEAMIGEAYPDSEVLIHVDPPSTLSDELTVKELGKIGE</sequence>
<dbReference type="Gene3D" id="3.30.70.1350">
    <property type="entry name" value="Cation efflux protein, cytoplasmic domain"/>
    <property type="match status" value="1"/>
</dbReference>
<dbReference type="GO" id="GO:0015086">
    <property type="term" value="F:cadmium ion transmembrane transporter activity"/>
    <property type="evidence" value="ECO:0007669"/>
    <property type="project" value="TreeGrafter"/>
</dbReference>
<dbReference type="InterPro" id="IPR027470">
    <property type="entry name" value="Cation_efflux_CTD"/>
</dbReference>
<feature type="domain" description="Cation efflux protein transmembrane" evidence="10">
    <location>
        <begin position="16"/>
        <end position="207"/>
    </location>
</feature>
<feature type="transmembrane region" description="Helical" evidence="9">
    <location>
        <begin position="112"/>
        <end position="138"/>
    </location>
</feature>
<accession>A0A1G7B0N3</accession>
<dbReference type="Gene3D" id="1.20.1510.10">
    <property type="entry name" value="Cation efflux protein transmembrane domain"/>
    <property type="match status" value="1"/>
</dbReference>
<dbReference type="Proteomes" id="UP000183685">
    <property type="component" value="Unassembled WGS sequence"/>
</dbReference>
<feature type="domain" description="Cation efflux protein cytoplasmic" evidence="11">
    <location>
        <begin position="213"/>
        <end position="287"/>
    </location>
</feature>
<evidence type="ECO:0000256" key="9">
    <source>
        <dbReference type="SAM" id="Phobius"/>
    </source>
</evidence>
<evidence type="ECO:0000256" key="3">
    <source>
        <dbReference type="ARBA" id="ARBA00022448"/>
    </source>
</evidence>
<keyword evidence="4" id="KW-1003">Cell membrane</keyword>
<keyword evidence="5 9" id="KW-0812">Transmembrane</keyword>
<dbReference type="InterPro" id="IPR027469">
    <property type="entry name" value="Cation_efflux_TMD_sf"/>
</dbReference>
<dbReference type="Pfam" id="PF16916">
    <property type="entry name" value="ZT_dimer"/>
    <property type="match status" value="1"/>
</dbReference>
<evidence type="ECO:0000256" key="8">
    <source>
        <dbReference type="ARBA" id="ARBA00068882"/>
    </source>
</evidence>